<dbReference type="GO" id="GO:0016287">
    <property type="term" value="F:glycerone-phosphate O-acyltransferase activity"/>
    <property type="evidence" value="ECO:0007669"/>
    <property type="project" value="TreeGrafter"/>
</dbReference>
<dbReference type="PANTHER" id="PTHR31605">
    <property type="entry name" value="GLYCEROL-3-PHOSPHATE O-ACYLTRANSFERASE 1"/>
    <property type="match status" value="1"/>
</dbReference>
<dbReference type="InterPro" id="IPR052744">
    <property type="entry name" value="GPAT/DAPAT"/>
</dbReference>
<keyword evidence="1" id="KW-0472">Membrane</keyword>
<dbReference type="Pfam" id="PF01553">
    <property type="entry name" value="Acyltransferase"/>
    <property type="match status" value="1"/>
</dbReference>
<dbReference type="SMART" id="SM00563">
    <property type="entry name" value="PlsC"/>
    <property type="match status" value="1"/>
</dbReference>
<sequence>MLKRMFYVTLRAYVKLAMRIFYKRWQIVHYNKAEETGSILFSANHQNAFMDPLVILQSQPKIPVFLTQAAVFKSSSLARWFFDLLYMLPIYRQRDGVNTLEKNEEIFIKCQDYLLDGRHPIGIFTEGTHSLRRTIRPLKKGICRLAFETLERNPDLDVKIIPVGLNYNDHIAFQTEVLIVFGEPIPIKPYFKHYLENKAVGYRMLLDDLKPKMGELIIDIPNDENYEKVHAQWLKSRRLSKDLYRDLRENQALVDRIENGEPDDGEQLNKEKAVHDKKNKSLLRIVLFPIWIYGLINNLLAVWFTRSLLKKMVKDHHFASSIKFALGAFLVPIIYLLQALLLYVFIGNFDLSLVYFFTLPFFSWIYFRWLR</sequence>
<dbReference type="PANTHER" id="PTHR31605:SF0">
    <property type="entry name" value="GLYCEROL-3-PHOSPHATE O-ACYLTRANSFERASE 1"/>
    <property type="match status" value="1"/>
</dbReference>
<evidence type="ECO:0000313" key="3">
    <source>
        <dbReference type="EMBL" id="HHE55772.1"/>
    </source>
</evidence>
<dbReference type="InterPro" id="IPR002123">
    <property type="entry name" value="Plipid/glycerol_acylTrfase"/>
</dbReference>
<feature type="transmembrane region" description="Helical" evidence="1">
    <location>
        <begin position="324"/>
        <end position="346"/>
    </location>
</feature>
<feature type="domain" description="Phospholipid/glycerol acyltransferase" evidence="2">
    <location>
        <begin position="39"/>
        <end position="168"/>
    </location>
</feature>
<organism evidence="3">
    <name type="scientific">Caldithrix abyssi</name>
    <dbReference type="NCBI Taxonomy" id="187145"/>
    <lineage>
        <taxon>Bacteria</taxon>
        <taxon>Pseudomonadati</taxon>
        <taxon>Calditrichota</taxon>
        <taxon>Calditrichia</taxon>
        <taxon>Calditrichales</taxon>
        <taxon>Calditrichaceae</taxon>
        <taxon>Caldithrix</taxon>
    </lineage>
</organism>
<comment type="caution">
    <text evidence="3">The sequence shown here is derived from an EMBL/GenBank/DDBJ whole genome shotgun (WGS) entry which is preliminary data.</text>
</comment>
<reference evidence="3" key="1">
    <citation type="journal article" date="2020" name="mSystems">
        <title>Genome- and Community-Level Interaction Insights into Carbon Utilization and Element Cycling Functions of Hydrothermarchaeota in Hydrothermal Sediment.</title>
        <authorList>
            <person name="Zhou Z."/>
            <person name="Liu Y."/>
            <person name="Xu W."/>
            <person name="Pan J."/>
            <person name="Luo Z.H."/>
            <person name="Li M."/>
        </authorList>
    </citation>
    <scope>NUCLEOTIDE SEQUENCE [LARGE SCALE GENOMIC DNA]</scope>
    <source>
        <strain evidence="3">HyVt-76</strain>
    </source>
</reference>
<protein>
    <recommendedName>
        <fullName evidence="2">Phospholipid/glycerol acyltransferase domain-containing protein</fullName>
    </recommendedName>
</protein>
<evidence type="ECO:0000256" key="1">
    <source>
        <dbReference type="SAM" id="Phobius"/>
    </source>
</evidence>
<feature type="transmembrane region" description="Helical" evidence="1">
    <location>
        <begin position="282"/>
        <end position="304"/>
    </location>
</feature>
<dbReference type="AlphaFoldDB" id="A0A7V5H568"/>
<gene>
    <name evidence="3" type="ORF">ENL21_08320</name>
</gene>
<dbReference type="Proteomes" id="UP000886111">
    <property type="component" value="Unassembled WGS sequence"/>
</dbReference>
<keyword evidence="1" id="KW-0812">Transmembrane</keyword>
<dbReference type="EMBL" id="DRTD01000614">
    <property type="protein sequence ID" value="HHE55772.1"/>
    <property type="molecule type" value="Genomic_DNA"/>
</dbReference>
<dbReference type="SUPFAM" id="SSF69593">
    <property type="entry name" value="Glycerol-3-phosphate (1)-acyltransferase"/>
    <property type="match status" value="1"/>
</dbReference>
<evidence type="ECO:0000259" key="2">
    <source>
        <dbReference type="SMART" id="SM00563"/>
    </source>
</evidence>
<feature type="transmembrane region" description="Helical" evidence="1">
    <location>
        <begin position="352"/>
        <end position="370"/>
    </location>
</feature>
<name>A0A7V5H568_CALAY</name>
<accession>A0A7V5H568</accession>
<dbReference type="GO" id="GO:0008654">
    <property type="term" value="P:phospholipid biosynthetic process"/>
    <property type="evidence" value="ECO:0007669"/>
    <property type="project" value="TreeGrafter"/>
</dbReference>
<dbReference type="GO" id="GO:0004366">
    <property type="term" value="F:glycerol-3-phosphate O-acyltransferase activity"/>
    <property type="evidence" value="ECO:0007669"/>
    <property type="project" value="TreeGrafter"/>
</dbReference>
<keyword evidence="1" id="KW-1133">Transmembrane helix</keyword>
<proteinExistence type="predicted"/>